<dbReference type="Gene3D" id="3.40.50.2300">
    <property type="match status" value="2"/>
</dbReference>
<comment type="caution">
    <text evidence="5">The sequence shown here is derived from an EMBL/GenBank/DDBJ whole genome shotgun (WGS) entry which is preliminary data.</text>
</comment>
<dbReference type="Gene3D" id="1.10.260.40">
    <property type="entry name" value="lambda repressor-like DNA-binding domains"/>
    <property type="match status" value="1"/>
</dbReference>
<dbReference type="SUPFAM" id="SSF53822">
    <property type="entry name" value="Periplasmic binding protein-like I"/>
    <property type="match status" value="1"/>
</dbReference>
<keyword evidence="2 5" id="KW-0238">DNA-binding</keyword>
<dbReference type="RefSeq" id="WP_316025542.1">
    <property type="nucleotide sequence ID" value="NZ_JAWDIO010000002.1"/>
</dbReference>
<organism evidence="5 6">
    <name type="scientific">Paraglaciecola aquimarina</name>
    <dbReference type="NCBI Taxonomy" id="1235557"/>
    <lineage>
        <taxon>Bacteria</taxon>
        <taxon>Pseudomonadati</taxon>
        <taxon>Pseudomonadota</taxon>
        <taxon>Gammaproteobacteria</taxon>
        <taxon>Alteromonadales</taxon>
        <taxon>Alteromonadaceae</taxon>
        <taxon>Paraglaciecola</taxon>
    </lineage>
</organism>
<proteinExistence type="predicted"/>
<dbReference type="EMBL" id="JAWDIO010000002">
    <property type="protein sequence ID" value="MDU0353904.1"/>
    <property type="molecule type" value="Genomic_DNA"/>
</dbReference>
<evidence type="ECO:0000256" key="3">
    <source>
        <dbReference type="ARBA" id="ARBA00023163"/>
    </source>
</evidence>
<dbReference type="InterPro" id="IPR028082">
    <property type="entry name" value="Peripla_BP_I"/>
</dbReference>
<evidence type="ECO:0000313" key="5">
    <source>
        <dbReference type="EMBL" id="MDU0353904.1"/>
    </source>
</evidence>
<gene>
    <name evidence="5" type="ORF">RS130_08165</name>
</gene>
<sequence length="341" mass="36968">MTLKSVAKTLSVSTATISNAFSRPDQLSKSLREKILKECSTLGYHGPNITARSLRKGKSGVLGVLLSDPLSYYFNDPVANQFLSGIAETVEQHQKQLLMLSGADSGKTNTGIESLPDSFIVYGSQEHNPLYNRIIQTGKPIVTVDFDAPEFGSINVDNQAAAYEVASYALKKRSAPHAAILGLRLIHSERVCRITDDELYDESESVARRRLNGYKQAAEESNIALSSELIWHIPHNTFALAKRAAKELLSVTPRPNIILCMSDVIASAVLNVAAEMGVSVPAEIGVVGFDDIPEASRTSPPLTTICQKSKEKGKQAVLMLVKGDTSSKILMPTELIVRDSA</sequence>
<name>A0ABU3SV76_9ALTE</name>
<evidence type="ECO:0000256" key="2">
    <source>
        <dbReference type="ARBA" id="ARBA00023125"/>
    </source>
</evidence>
<dbReference type="SMART" id="SM00354">
    <property type="entry name" value="HTH_LACI"/>
    <property type="match status" value="1"/>
</dbReference>
<dbReference type="Pfam" id="PF13377">
    <property type="entry name" value="Peripla_BP_3"/>
    <property type="match status" value="1"/>
</dbReference>
<accession>A0ABU3SV76</accession>
<dbReference type="Proteomes" id="UP001247805">
    <property type="component" value="Unassembled WGS sequence"/>
</dbReference>
<keyword evidence="1" id="KW-0805">Transcription regulation</keyword>
<dbReference type="PANTHER" id="PTHR30146">
    <property type="entry name" value="LACI-RELATED TRANSCRIPTIONAL REPRESSOR"/>
    <property type="match status" value="1"/>
</dbReference>
<dbReference type="InterPro" id="IPR046335">
    <property type="entry name" value="LacI/GalR-like_sensor"/>
</dbReference>
<dbReference type="InterPro" id="IPR000843">
    <property type="entry name" value="HTH_LacI"/>
</dbReference>
<dbReference type="CDD" id="cd06279">
    <property type="entry name" value="PBP1_LacI-like"/>
    <property type="match status" value="1"/>
</dbReference>
<dbReference type="InterPro" id="IPR010982">
    <property type="entry name" value="Lambda_DNA-bd_dom_sf"/>
</dbReference>
<dbReference type="GO" id="GO:0003677">
    <property type="term" value="F:DNA binding"/>
    <property type="evidence" value="ECO:0007669"/>
    <property type="project" value="UniProtKB-KW"/>
</dbReference>
<reference evidence="5 6" key="1">
    <citation type="submission" date="2023-10" db="EMBL/GenBank/DDBJ databases">
        <title>Glaciecola aquimarina strain GGW-M5 nov., isolated from a coastal seawater.</title>
        <authorList>
            <person name="Bayburt H."/>
            <person name="Kim J.M."/>
            <person name="Choi B.J."/>
            <person name="Jeon C.O."/>
        </authorList>
    </citation>
    <scope>NUCLEOTIDE SEQUENCE [LARGE SCALE GENOMIC DNA]</scope>
    <source>
        <strain evidence="5 6">KCTC 32108</strain>
    </source>
</reference>
<evidence type="ECO:0000313" key="6">
    <source>
        <dbReference type="Proteomes" id="UP001247805"/>
    </source>
</evidence>
<evidence type="ECO:0000256" key="1">
    <source>
        <dbReference type="ARBA" id="ARBA00023015"/>
    </source>
</evidence>
<keyword evidence="6" id="KW-1185">Reference proteome</keyword>
<feature type="domain" description="HTH lacI-type" evidence="4">
    <location>
        <begin position="1"/>
        <end position="56"/>
    </location>
</feature>
<dbReference type="PROSITE" id="PS50932">
    <property type="entry name" value="HTH_LACI_2"/>
    <property type="match status" value="1"/>
</dbReference>
<dbReference type="PANTHER" id="PTHR30146:SF138">
    <property type="entry name" value="TRANSCRIPTIONAL REGULATORY PROTEIN"/>
    <property type="match status" value="1"/>
</dbReference>
<protein>
    <submittedName>
        <fullName evidence="5">LacI family DNA-binding transcriptional regulator</fullName>
    </submittedName>
</protein>
<dbReference type="CDD" id="cd01392">
    <property type="entry name" value="HTH_LacI"/>
    <property type="match status" value="1"/>
</dbReference>
<dbReference type="SUPFAM" id="SSF47413">
    <property type="entry name" value="lambda repressor-like DNA-binding domains"/>
    <property type="match status" value="1"/>
</dbReference>
<keyword evidence="3" id="KW-0804">Transcription</keyword>
<evidence type="ECO:0000259" key="4">
    <source>
        <dbReference type="PROSITE" id="PS50932"/>
    </source>
</evidence>